<evidence type="ECO:0000313" key="4">
    <source>
        <dbReference type="Proteomes" id="UP001066276"/>
    </source>
</evidence>
<gene>
    <name evidence="3" type="ORF">NDU88_002480</name>
</gene>
<evidence type="ECO:0008006" key="5">
    <source>
        <dbReference type="Google" id="ProtNLM"/>
    </source>
</evidence>
<sequence>MMAALACLRWAALEVAAGPQNSPRKAGGRKEAEQTGGACAVWHPRLASGPYWGHETSSHLSWAWMGRLDPKEKR</sequence>
<evidence type="ECO:0000256" key="1">
    <source>
        <dbReference type="SAM" id="MobiDB-lite"/>
    </source>
</evidence>
<feature type="region of interest" description="Disordered" evidence="1">
    <location>
        <begin position="17"/>
        <end position="36"/>
    </location>
</feature>
<name>A0AAV7TMR2_PLEWA</name>
<keyword evidence="4" id="KW-1185">Reference proteome</keyword>
<dbReference type="Proteomes" id="UP001066276">
    <property type="component" value="Chromosome 3_2"/>
</dbReference>
<dbReference type="AlphaFoldDB" id="A0AAV7TMR2"/>
<protein>
    <recommendedName>
        <fullName evidence="5">Secreted protein</fullName>
    </recommendedName>
</protein>
<keyword evidence="2" id="KW-0732">Signal</keyword>
<comment type="caution">
    <text evidence="3">The sequence shown here is derived from an EMBL/GenBank/DDBJ whole genome shotgun (WGS) entry which is preliminary data.</text>
</comment>
<dbReference type="EMBL" id="JANPWB010000006">
    <property type="protein sequence ID" value="KAJ1177219.1"/>
    <property type="molecule type" value="Genomic_DNA"/>
</dbReference>
<proteinExistence type="predicted"/>
<accession>A0AAV7TMR2</accession>
<feature type="signal peptide" evidence="2">
    <location>
        <begin position="1"/>
        <end position="17"/>
    </location>
</feature>
<organism evidence="3 4">
    <name type="scientific">Pleurodeles waltl</name>
    <name type="common">Iberian ribbed newt</name>
    <dbReference type="NCBI Taxonomy" id="8319"/>
    <lineage>
        <taxon>Eukaryota</taxon>
        <taxon>Metazoa</taxon>
        <taxon>Chordata</taxon>
        <taxon>Craniata</taxon>
        <taxon>Vertebrata</taxon>
        <taxon>Euteleostomi</taxon>
        <taxon>Amphibia</taxon>
        <taxon>Batrachia</taxon>
        <taxon>Caudata</taxon>
        <taxon>Salamandroidea</taxon>
        <taxon>Salamandridae</taxon>
        <taxon>Pleurodelinae</taxon>
        <taxon>Pleurodeles</taxon>
    </lineage>
</organism>
<evidence type="ECO:0000256" key="2">
    <source>
        <dbReference type="SAM" id="SignalP"/>
    </source>
</evidence>
<evidence type="ECO:0000313" key="3">
    <source>
        <dbReference type="EMBL" id="KAJ1177219.1"/>
    </source>
</evidence>
<feature type="chain" id="PRO_5044000932" description="Secreted protein" evidence="2">
    <location>
        <begin position="18"/>
        <end position="74"/>
    </location>
</feature>
<reference evidence="3" key="1">
    <citation type="journal article" date="2022" name="bioRxiv">
        <title>Sequencing and chromosome-scale assembly of the giantPleurodeles waltlgenome.</title>
        <authorList>
            <person name="Brown T."/>
            <person name="Elewa A."/>
            <person name="Iarovenko S."/>
            <person name="Subramanian E."/>
            <person name="Araus A.J."/>
            <person name="Petzold A."/>
            <person name="Susuki M."/>
            <person name="Suzuki K.-i.T."/>
            <person name="Hayashi T."/>
            <person name="Toyoda A."/>
            <person name="Oliveira C."/>
            <person name="Osipova E."/>
            <person name="Leigh N.D."/>
            <person name="Simon A."/>
            <person name="Yun M.H."/>
        </authorList>
    </citation>
    <scope>NUCLEOTIDE SEQUENCE</scope>
    <source>
        <strain evidence="3">20211129_DDA</strain>
        <tissue evidence="3">Liver</tissue>
    </source>
</reference>